<name>A0A8J2JJE9_9HEXA</name>
<dbReference type="EMBL" id="CAJVCH010079158">
    <property type="protein sequence ID" value="CAG7721401.1"/>
    <property type="molecule type" value="Genomic_DNA"/>
</dbReference>
<reference evidence="1" key="1">
    <citation type="submission" date="2021-06" db="EMBL/GenBank/DDBJ databases">
        <authorList>
            <person name="Hodson N. C."/>
            <person name="Mongue J. A."/>
            <person name="Jaron S. K."/>
        </authorList>
    </citation>
    <scope>NUCLEOTIDE SEQUENCE</scope>
</reference>
<dbReference type="AlphaFoldDB" id="A0A8J2JJE9"/>
<evidence type="ECO:0000313" key="1">
    <source>
        <dbReference type="EMBL" id="CAG7721401.1"/>
    </source>
</evidence>
<sequence>MVFIDFFRILSAQLCFNREWWRNQLPLSNPYKGVAQKILILLVYNLTGYVLLLRLQFSTLADDIRF</sequence>
<evidence type="ECO:0000313" key="2">
    <source>
        <dbReference type="Proteomes" id="UP000708208"/>
    </source>
</evidence>
<protein>
    <submittedName>
        <fullName evidence="1">Uncharacterized protein</fullName>
    </submittedName>
</protein>
<keyword evidence="2" id="KW-1185">Reference proteome</keyword>
<comment type="caution">
    <text evidence="1">The sequence shown here is derived from an EMBL/GenBank/DDBJ whole genome shotgun (WGS) entry which is preliminary data.</text>
</comment>
<gene>
    <name evidence="1" type="ORF">AFUS01_LOCUS10619</name>
</gene>
<organism evidence="1 2">
    <name type="scientific">Allacma fusca</name>
    <dbReference type="NCBI Taxonomy" id="39272"/>
    <lineage>
        <taxon>Eukaryota</taxon>
        <taxon>Metazoa</taxon>
        <taxon>Ecdysozoa</taxon>
        <taxon>Arthropoda</taxon>
        <taxon>Hexapoda</taxon>
        <taxon>Collembola</taxon>
        <taxon>Symphypleona</taxon>
        <taxon>Sminthuridae</taxon>
        <taxon>Allacma</taxon>
    </lineage>
</organism>
<dbReference type="Proteomes" id="UP000708208">
    <property type="component" value="Unassembled WGS sequence"/>
</dbReference>
<accession>A0A8J2JJE9</accession>
<dbReference type="OrthoDB" id="10068328at2759"/>
<proteinExistence type="predicted"/>